<dbReference type="Gene3D" id="3.40.350.10">
    <property type="entry name" value="Creatinase/prolidase N-terminal domain"/>
    <property type="match status" value="2"/>
</dbReference>
<dbReference type="Gene3D" id="3.90.230.10">
    <property type="entry name" value="Creatinase/methionine aminopeptidase superfamily"/>
    <property type="match status" value="1"/>
</dbReference>
<dbReference type="EMBL" id="DVFJ01000028">
    <property type="protein sequence ID" value="HIQ72072.1"/>
    <property type="molecule type" value="Genomic_DNA"/>
</dbReference>
<dbReference type="InterPro" id="IPR000994">
    <property type="entry name" value="Pept_M24"/>
</dbReference>
<feature type="domain" description="Peptidase M24" evidence="4">
    <location>
        <begin position="308"/>
        <end position="526"/>
    </location>
</feature>
<dbReference type="AlphaFoldDB" id="A0A9D0ZAC5"/>
<dbReference type="FunFam" id="3.90.230.10:FF:000009">
    <property type="entry name" value="xaa-Pro aminopeptidase 2"/>
    <property type="match status" value="1"/>
</dbReference>
<accession>A0A9D0ZAC5</accession>
<protein>
    <submittedName>
        <fullName evidence="7">Aminopeptidase P family protein</fullName>
    </submittedName>
</protein>
<dbReference type="InterPro" id="IPR050422">
    <property type="entry name" value="X-Pro_aminopeptidase_P"/>
</dbReference>
<dbReference type="SUPFAM" id="SSF53092">
    <property type="entry name" value="Creatinase/prolidase N-terminal domain"/>
    <property type="match status" value="1"/>
</dbReference>
<reference evidence="7" key="2">
    <citation type="journal article" date="2021" name="PeerJ">
        <title>Extensive microbial diversity within the chicken gut microbiome revealed by metagenomics and culture.</title>
        <authorList>
            <person name="Gilroy R."/>
            <person name="Ravi A."/>
            <person name="Getino M."/>
            <person name="Pursley I."/>
            <person name="Horton D.L."/>
            <person name="Alikhan N.F."/>
            <person name="Baker D."/>
            <person name="Gharbi K."/>
            <person name="Hall N."/>
            <person name="Watson M."/>
            <person name="Adriaenssens E.M."/>
            <person name="Foster-Nyarko E."/>
            <person name="Jarju S."/>
            <person name="Secka A."/>
            <person name="Antonio M."/>
            <person name="Oren A."/>
            <person name="Chaudhuri R.R."/>
            <person name="La Ragione R."/>
            <person name="Hildebrand F."/>
            <person name="Pallen M.J."/>
        </authorList>
    </citation>
    <scope>NUCLEOTIDE SEQUENCE</scope>
    <source>
        <strain evidence="7">ChiSxjej2B14-6234</strain>
    </source>
</reference>
<evidence type="ECO:0000313" key="8">
    <source>
        <dbReference type="Proteomes" id="UP000886887"/>
    </source>
</evidence>
<keyword evidence="2" id="KW-0479">Metal-binding</keyword>
<keyword evidence="7" id="KW-0645">Protease</keyword>
<proteinExistence type="inferred from homology"/>
<dbReference type="InterPro" id="IPR032416">
    <property type="entry name" value="Peptidase_M24_C"/>
</dbReference>
<evidence type="ECO:0000259" key="6">
    <source>
        <dbReference type="Pfam" id="PF16188"/>
    </source>
</evidence>
<dbReference type="Pfam" id="PF16188">
    <property type="entry name" value="Peptidase_M24_C"/>
    <property type="match status" value="1"/>
</dbReference>
<dbReference type="InterPro" id="IPR033740">
    <property type="entry name" value="Pept_M24B"/>
</dbReference>
<evidence type="ECO:0000259" key="5">
    <source>
        <dbReference type="Pfam" id="PF01321"/>
    </source>
</evidence>
<evidence type="ECO:0000259" key="4">
    <source>
        <dbReference type="Pfam" id="PF00557"/>
    </source>
</evidence>
<reference evidence="7" key="1">
    <citation type="submission" date="2020-10" db="EMBL/GenBank/DDBJ databases">
        <authorList>
            <person name="Gilroy R."/>
        </authorList>
    </citation>
    <scope>NUCLEOTIDE SEQUENCE</scope>
    <source>
        <strain evidence="7">ChiSxjej2B14-6234</strain>
    </source>
</reference>
<dbReference type="InterPro" id="IPR036005">
    <property type="entry name" value="Creatinase/aminopeptidase-like"/>
</dbReference>
<evidence type="ECO:0000256" key="3">
    <source>
        <dbReference type="ARBA" id="ARBA00022801"/>
    </source>
</evidence>
<evidence type="ECO:0000256" key="1">
    <source>
        <dbReference type="ARBA" id="ARBA00008766"/>
    </source>
</evidence>
<feature type="domain" description="Creatinase N-terminal" evidence="5">
    <location>
        <begin position="7"/>
        <end position="140"/>
    </location>
</feature>
<dbReference type="InterPro" id="IPR000587">
    <property type="entry name" value="Creatinase_N"/>
</dbReference>
<evidence type="ECO:0000256" key="2">
    <source>
        <dbReference type="ARBA" id="ARBA00022723"/>
    </source>
</evidence>
<dbReference type="InterPro" id="IPR029149">
    <property type="entry name" value="Creatin/AminoP/Spt16_N"/>
</dbReference>
<dbReference type="Pfam" id="PF16189">
    <property type="entry name" value="Creatinase_N_2"/>
    <property type="match status" value="1"/>
</dbReference>
<dbReference type="GO" id="GO:0005737">
    <property type="term" value="C:cytoplasm"/>
    <property type="evidence" value="ECO:0007669"/>
    <property type="project" value="UniProtKB-ARBA"/>
</dbReference>
<feature type="domain" description="Peptidase M24 C-terminal" evidence="6">
    <location>
        <begin position="535"/>
        <end position="595"/>
    </location>
</feature>
<evidence type="ECO:0000313" key="7">
    <source>
        <dbReference type="EMBL" id="HIQ72072.1"/>
    </source>
</evidence>
<keyword evidence="7" id="KW-0031">Aminopeptidase</keyword>
<dbReference type="SUPFAM" id="SSF55920">
    <property type="entry name" value="Creatinase/aminopeptidase"/>
    <property type="match status" value="1"/>
</dbReference>
<name>A0A9D0ZAC5_9FIRM</name>
<gene>
    <name evidence="7" type="ORF">IAB73_07705</name>
</gene>
<dbReference type="Pfam" id="PF01321">
    <property type="entry name" value="Creatinase_N"/>
    <property type="match status" value="1"/>
</dbReference>
<comment type="caution">
    <text evidence="7">The sequence shown here is derived from an EMBL/GenBank/DDBJ whole genome shotgun (WGS) entry which is preliminary data.</text>
</comment>
<dbReference type="GO" id="GO:0070006">
    <property type="term" value="F:metalloaminopeptidase activity"/>
    <property type="evidence" value="ECO:0007669"/>
    <property type="project" value="InterPro"/>
</dbReference>
<dbReference type="CDD" id="cd01085">
    <property type="entry name" value="APP"/>
    <property type="match status" value="1"/>
</dbReference>
<dbReference type="PANTHER" id="PTHR43763">
    <property type="entry name" value="XAA-PRO AMINOPEPTIDASE 1"/>
    <property type="match status" value="1"/>
</dbReference>
<comment type="similarity">
    <text evidence="1">Belongs to the peptidase M24B family.</text>
</comment>
<dbReference type="GO" id="GO:0046872">
    <property type="term" value="F:metal ion binding"/>
    <property type="evidence" value="ECO:0007669"/>
    <property type="project" value="UniProtKB-KW"/>
</dbReference>
<keyword evidence="3" id="KW-0378">Hydrolase</keyword>
<dbReference type="Proteomes" id="UP000886887">
    <property type="component" value="Unassembled WGS sequence"/>
</dbReference>
<dbReference type="PANTHER" id="PTHR43763:SF6">
    <property type="entry name" value="XAA-PRO AMINOPEPTIDASE 1"/>
    <property type="match status" value="1"/>
</dbReference>
<dbReference type="Pfam" id="PF00557">
    <property type="entry name" value="Peptidase_M24"/>
    <property type="match status" value="1"/>
</dbReference>
<sequence>MTVIQERIEALRARMREAGLFAYVVPTADYHESEYVGEHFKVRAYLSGFTGSAGTLVVTQREACLWTDGRYFIQAAAQLEGSGIRLMRSGQEGVPTMEAYLAGEMPQDSVLGFDGRVVSAAMGEDLARRLAGRAQVRDAGDLAVWPDRPPLSGEKAFLLETFYAGVPAEDKLAWLRGEMRRLGANVHVLTTLADIAWLLNLRGNDIPFNPFVLCYAIVEERAAYLFVDAAKVEGAVRKALEEIGVTILPYEDIYEFVRRYDEGANVLLCKANVNYAITSRLGANARIIDAMNPTLLKKAVKNETELANLRASHIKDGVAFTKFMYWLKTNVGRMPITERSAAAYLEERRREQKGFIEPSFATISAYGAHAAMMHYSATEESDAALQPEGMLLVDSGGQYFEGTTDITRTMALGPLSEDEKRHFCAVLRAVLRLQDARFLYGCTGQNLDILARGVIWDMDIDYQCGTGHGVGYLSGVHEAPNGFRWKRVPERYDSGVLEEGMVTTDEPGVYLEGRYGIRTENELVCRKGAKNEYGQFMHFEVITVAPIDLDAVDKAYLQPEDVRRLNAYHAWVYTTLAPFMSPEEDAWLRRYTRAI</sequence>
<organism evidence="7 8">
    <name type="scientific">Candidatus Onthenecus intestinigallinarum</name>
    <dbReference type="NCBI Taxonomy" id="2840875"/>
    <lineage>
        <taxon>Bacteria</taxon>
        <taxon>Bacillati</taxon>
        <taxon>Bacillota</taxon>
        <taxon>Clostridia</taxon>
        <taxon>Eubacteriales</taxon>
        <taxon>Candidatus Onthenecus</taxon>
    </lineage>
</organism>